<reference evidence="4 5" key="1">
    <citation type="submission" date="2015-01" db="EMBL/GenBank/DDBJ databases">
        <title>Desulfovibrio sp. JC271 draft genome sequence.</title>
        <authorList>
            <person name="Shivani Y."/>
            <person name="Subhash Y."/>
            <person name="Sasikala C."/>
            <person name="Ramana C.V."/>
        </authorList>
    </citation>
    <scope>NUCLEOTIDE SEQUENCE [LARGE SCALE GENOMIC DNA]</scope>
    <source>
        <strain evidence="4 5">JC271</strain>
    </source>
</reference>
<evidence type="ECO:0000313" key="5">
    <source>
        <dbReference type="Proteomes" id="UP000091979"/>
    </source>
</evidence>
<dbReference type="PROSITE" id="PS51186">
    <property type="entry name" value="GNAT"/>
    <property type="match status" value="1"/>
</dbReference>
<dbReference type="AlphaFoldDB" id="A0A1B7XJE2"/>
<dbReference type="PANTHER" id="PTHR43626:SF4">
    <property type="entry name" value="GCN5-RELATED N-ACETYLTRANSFERASE 2, CHLOROPLASTIC"/>
    <property type="match status" value="1"/>
</dbReference>
<dbReference type="EMBL" id="JXMS01000004">
    <property type="protein sequence ID" value="OBQ55640.1"/>
    <property type="molecule type" value="Genomic_DNA"/>
</dbReference>
<protein>
    <submittedName>
        <fullName evidence="4">Acetyltransferase</fullName>
    </submittedName>
</protein>
<dbReference type="PANTHER" id="PTHR43626">
    <property type="entry name" value="ACYL-COA N-ACYLTRANSFERASE"/>
    <property type="match status" value="1"/>
</dbReference>
<evidence type="ECO:0000259" key="3">
    <source>
        <dbReference type="PROSITE" id="PS51186"/>
    </source>
</evidence>
<dbReference type="Pfam" id="PF00583">
    <property type="entry name" value="Acetyltransf_1"/>
    <property type="match status" value="1"/>
</dbReference>
<dbReference type="OrthoDB" id="9793138at2"/>
<dbReference type="Proteomes" id="UP000091979">
    <property type="component" value="Unassembled WGS sequence"/>
</dbReference>
<evidence type="ECO:0000256" key="2">
    <source>
        <dbReference type="ARBA" id="ARBA00023315"/>
    </source>
</evidence>
<name>A0A1B7XJE2_9BACT</name>
<gene>
    <name evidence="4" type="ORF">SP90_03115</name>
</gene>
<feature type="domain" description="N-acetyltransferase" evidence="3">
    <location>
        <begin position="4"/>
        <end position="156"/>
    </location>
</feature>
<dbReference type="STRING" id="1560234.SP90_03115"/>
<dbReference type="InterPro" id="IPR000182">
    <property type="entry name" value="GNAT_dom"/>
</dbReference>
<comment type="caution">
    <text evidence="4">The sequence shown here is derived from an EMBL/GenBank/DDBJ whole genome shotgun (WGS) entry which is preliminary data.</text>
</comment>
<dbReference type="Gene3D" id="3.40.630.30">
    <property type="match status" value="1"/>
</dbReference>
<keyword evidence="5" id="KW-1185">Reference proteome</keyword>
<evidence type="ECO:0000313" key="4">
    <source>
        <dbReference type="EMBL" id="OBQ55640.1"/>
    </source>
</evidence>
<dbReference type="SUPFAM" id="SSF55729">
    <property type="entry name" value="Acyl-CoA N-acyltransferases (Nat)"/>
    <property type="match status" value="1"/>
</dbReference>
<evidence type="ECO:0000256" key="1">
    <source>
        <dbReference type="ARBA" id="ARBA00022679"/>
    </source>
</evidence>
<dbReference type="RefSeq" id="WP_066852475.1">
    <property type="nucleotide sequence ID" value="NZ_JXMS01000004.1"/>
</dbReference>
<dbReference type="GO" id="GO:0008080">
    <property type="term" value="F:N-acetyltransferase activity"/>
    <property type="evidence" value="ECO:0007669"/>
    <property type="project" value="InterPro"/>
</dbReference>
<dbReference type="GO" id="GO:0005737">
    <property type="term" value="C:cytoplasm"/>
    <property type="evidence" value="ECO:0007669"/>
    <property type="project" value="TreeGrafter"/>
</dbReference>
<dbReference type="NCBIfam" id="NF005840">
    <property type="entry name" value="PRK07757.1"/>
    <property type="match status" value="1"/>
</dbReference>
<sequence length="163" mass="18403">MSEPFIRKARMKDVKVIHHLLMTCSTQGLLLPRSLTQLYNCLREFNVLDPGDGGEIIGCCALSIIWDGLAEIRSLAVDEKARRGGYGRKLVEECLDEARTLGIYKIFTLTYQDAFFQKLGFVEVSKEVLPQKIWADCVNCPKFPECDEIAMLLEIQPENSGES</sequence>
<keyword evidence="1 4" id="KW-0808">Transferase</keyword>
<organism evidence="4 5">
    <name type="scientific">Halodesulfovibrio spirochaetisodalis</name>
    <dbReference type="NCBI Taxonomy" id="1560234"/>
    <lineage>
        <taxon>Bacteria</taxon>
        <taxon>Pseudomonadati</taxon>
        <taxon>Thermodesulfobacteriota</taxon>
        <taxon>Desulfovibrionia</taxon>
        <taxon>Desulfovibrionales</taxon>
        <taxon>Desulfovibrionaceae</taxon>
        <taxon>Halodesulfovibrio</taxon>
    </lineage>
</organism>
<dbReference type="InterPro" id="IPR016181">
    <property type="entry name" value="Acyl_CoA_acyltransferase"/>
</dbReference>
<dbReference type="CDD" id="cd04301">
    <property type="entry name" value="NAT_SF"/>
    <property type="match status" value="1"/>
</dbReference>
<keyword evidence="2" id="KW-0012">Acyltransferase</keyword>
<proteinExistence type="predicted"/>
<dbReference type="InterPro" id="IPR045039">
    <property type="entry name" value="NSI-like"/>
</dbReference>
<accession>A0A1B7XJE2</accession>
<dbReference type="PATRIC" id="fig|1560234.3.peg.2490"/>